<dbReference type="InterPro" id="IPR013094">
    <property type="entry name" value="AB_hydrolase_3"/>
</dbReference>
<dbReference type="InterPro" id="IPR029058">
    <property type="entry name" value="AB_hydrolase_fold"/>
</dbReference>
<proteinExistence type="inferred from homology"/>
<evidence type="ECO:0000313" key="5">
    <source>
        <dbReference type="Proteomes" id="UP000188879"/>
    </source>
</evidence>
<gene>
    <name evidence="4" type="ORF">BKE38_11475</name>
</gene>
<comment type="caution">
    <text evidence="4">The sequence shown here is derived from an EMBL/GenBank/DDBJ whole genome shotgun (WGS) entry which is preliminary data.</text>
</comment>
<accession>A0A1V2H2E0</accession>
<dbReference type="Proteomes" id="UP000188879">
    <property type="component" value="Unassembled WGS sequence"/>
</dbReference>
<dbReference type="Pfam" id="PF07859">
    <property type="entry name" value="Abhydrolase_3"/>
    <property type="match status" value="1"/>
</dbReference>
<keyword evidence="2 4" id="KW-0378">Hydrolase</keyword>
<comment type="similarity">
    <text evidence="1">Belongs to the 'GDXG' lipolytic enzyme family.</text>
</comment>
<feature type="domain" description="Alpha/beta hydrolase fold-3" evidence="3">
    <location>
        <begin position="85"/>
        <end position="291"/>
    </location>
</feature>
<dbReference type="PANTHER" id="PTHR48081:SF8">
    <property type="entry name" value="ALPHA_BETA HYDROLASE FOLD-3 DOMAIN-CONTAINING PROTEIN-RELATED"/>
    <property type="match status" value="1"/>
</dbReference>
<evidence type="ECO:0000256" key="2">
    <source>
        <dbReference type="ARBA" id="ARBA00022801"/>
    </source>
</evidence>
<dbReference type="AlphaFoldDB" id="A0A1V2H2E0"/>
<evidence type="ECO:0000256" key="1">
    <source>
        <dbReference type="ARBA" id="ARBA00010515"/>
    </source>
</evidence>
<protein>
    <submittedName>
        <fullName evidence="4">Alpha/beta hydrolase</fullName>
    </submittedName>
</protein>
<dbReference type="RefSeq" id="WP_076957492.1">
    <property type="nucleotide sequence ID" value="NZ_MLCO01000094.1"/>
</dbReference>
<evidence type="ECO:0000313" key="4">
    <source>
        <dbReference type="EMBL" id="ONG53780.1"/>
    </source>
</evidence>
<sequence>MPRTQTGISPDLKRLLAAIRLGGAPPFEALTPEAAREAHAARGRLMQHPGVDLPEVRDLDVELPDRRIPLRLYRGGRSEAPQPCLLFLHGGGWVLGSLATHDALCRALAQRLGAAVLAVDYRLAPEHPYPAALDDALAALRWLAAQASSLNIDAARIAVGGDSAGGNLAAILALMGRDGSAPPSSFQMLLYPAVDLRLTADRYPRPSEAMVLTGATMRWFIGHYLPDAAQRSDWRASPLLTPSLAGAPPAFLLTCGQDPLCDEGLDYGDRLQAEGVQVTALHLSGEAHAILTMDKAIGAVPAVLDLAAATLRAAWERQEDQ</sequence>
<evidence type="ECO:0000259" key="3">
    <source>
        <dbReference type="Pfam" id="PF07859"/>
    </source>
</evidence>
<dbReference type="OrthoDB" id="9806180at2"/>
<dbReference type="PANTHER" id="PTHR48081">
    <property type="entry name" value="AB HYDROLASE SUPERFAMILY PROTEIN C4A8.06C"/>
    <property type="match status" value="1"/>
</dbReference>
<reference evidence="4 5" key="1">
    <citation type="submission" date="2016-10" db="EMBL/GenBank/DDBJ databases">
        <title>Draft Genome sequence of Roseomonas sp. strain M3.</title>
        <authorList>
            <person name="Subhash Y."/>
            <person name="Lee S."/>
        </authorList>
    </citation>
    <scope>NUCLEOTIDE SEQUENCE [LARGE SCALE GENOMIC DNA]</scope>
    <source>
        <strain evidence="4 5">M3</strain>
    </source>
</reference>
<dbReference type="GO" id="GO:0016787">
    <property type="term" value="F:hydrolase activity"/>
    <property type="evidence" value="ECO:0007669"/>
    <property type="project" value="UniProtKB-KW"/>
</dbReference>
<dbReference type="PROSITE" id="PS01173">
    <property type="entry name" value="LIPASE_GDXG_HIS"/>
    <property type="match status" value="1"/>
</dbReference>
<name>A0A1V2H2E0_9PROT</name>
<dbReference type="EMBL" id="MLCO01000094">
    <property type="protein sequence ID" value="ONG53780.1"/>
    <property type="molecule type" value="Genomic_DNA"/>
</dbReference>
<dbReference type="Gene3D" id="3.40.50.1820">
    <property type="entry name" value="alpha/beta hydrolase"/>
    <property type="match status" value="1"/>
</dbReference>
<dbReference type="InterPro" id="IPR002168">
    <property type="entry name" value="Lipase_GDXG_HIS_AS"/>
</dbReference>
<organism evidence="4 5">
    <name type="scientific">Teichococcus deserti</name>
    <dbReference type="NCBI Taxonomy" id="1817963"/>
    <lineage>
        <taxon>Bacteria</taxon>
        <taxon>Pseudomonadati</taxon>
        <taxon>Pseudomonadota</taxon>
        <taxon>Alphaproteobacteria</taxon>
        <taxon>Acetobacterales</taxon>
        <taxon>Roseomonadaceae</taxon>
        <taxon>Roseomonas</taxon>
    </lineage>
</organism>
<dbReference type="InterPro" id="IPR050300">
    <property type="entry name" value="GDXG_lipolytic_enzyme"/>
</dbReference>
<keyword evidence="5" id="KW-1185">Reference proteome</keyword>
<dbReference type="SUPFAM" id="SSF53474">
    <property type="entry name" value="alpha/beta-Hydrolases"/>
    <property type="match status" value="1"/>
</dbReference>